<feature type="transmembrane region" description="Helical" evidence="8">
    <location>
        <begin position="186"/>
        <end position="208"/>
    </location>
</feature>
<accession>A0AAU7NXW3</accession>
<feature type="domain" description="Citrate transporter-like" evidence="9">
    <location>
        <begin position="27"/>
        <end position="374"/>
    </location>
</feature>
<evidence type="ECO:0000313" key="10">
    <source>
        <dbReference type="EMBL" id="XBS21871.1"/>
    </source>
</evidence>
<sequence length="448" mass="48988">MTETLAWNTSMMVSAIILIVTFLGIFTEGVHGFHRTKFAMLGAGIMIFAGQWFGFYSPELAVEAVDWNVVFLLGAMMTIVSIMIPTGGFQALAYRIADFSRGRLFLLMVLLGTAVTVISLLLDNVTTVVIFGPLIVLICQALKVSPVPYLLAAALLSDTGGVATLVGDPPNLMIGSAAHIDFNAFLMHMGGIVFAAWLTVLYALKFLFRKELSVLPSISDFADKGRIKDPKTWRISLIVLALMVVMFILHHEMGWRAWMVAATGLTVLIFFANDVDLDESFESLEMTLLIFFISLFILVGGVEHSHFLEYLGSFIKPFVEKDLLMASIVLMWVAAILSALIDNIPFTAAMVPIILSMEAQGITVAPLWWSLAIGVGMGGNGTHLGSTANVFIVTLSERLAKDTGNPELAITPGLWIKKGTPAMIMTLLMSTLILWMFFDFFAAPIHPH</sequence>
<dbReference type="RefSeq" id="WP_349432432.1">
    <property type="nucleotide sequence ID" value="NZ_CP157743.1"/>
</dbReference>
<feature type="transmembrane region" description="Helical" evidence="8">
    <location>
        <begin position="6"/>
        <end position="26"/>
    </location>
</feature>
<evidence type="ECO:0000256" key="6">
    <source>
        <dbReference type="ARBA" id="ARBA00022989"/>
    </source>
</evidence>
<evidence type="ECO:0000259" key="9">
    <source>
        <dbReference type="Pfam" id="PF03600"/>
    </source>
</evidence>
<dbReference type="InterPro" id="IPR051475">
    <property type="entry name" value="Diverse_Ion_Transporter"/>
</dbReference>
<comment type="similarity">
    <text evidence="2">Belongs to the CitM (TC 2.A.11) transporter family.</text>
</comment>
<name>A0AAU7NXW3_9GAMM</name>
<evidence type="ECO:0000256" key="8">
    <source>
        <dbReference type="SAM" id="Phobius"/>
    </source>
</evidence>
<evidence type="ECO:0000256" key="2">
    <source>
        <dbReference type="ARBA" id="ARBA00009843"/>
    </source>
</evidence>
<organism evidence="10 11">
    <name type="scientific">Methylomarinum roseum</name>
    <dbReference type="NCBI Taxonomy" id="3067653"/>
    <lineage>
        <taxon>Bacteria</taxon>
        <taxon>Pseudomonadati</taxon>
        <taxon>Pseudomonadota</taxon>
        <taxon>Gammaproteobacteria</taxon>
        <taxon>Methylococcales</taxon>
        <taxon>Methylococcaceae</taxon>
        <taxon>Methylomarinum</taxon>
    </lineage>
</organism>
<feature type="transmembrane region" description="Helical" evidence="8">
    <location>
        <begin position="128"/>
        <end position="144"/>
    </location>
</feature>
<dbReference type="InterPro" id="IPR000802">
    <property type="entry name" value="Arsenical_pump_ArsB"/>
</dbReference>
<evidence type="ECO:0000313" key="11">
    <source>
        <dbReference type="Proteomes" id="UP001225378"/>
    </source>
</evidence>
<evidence type="ECO:0000256" key="3">
    <source>
        <dbReference type="ARBA" id="ARBA00022448"/>
    </source>
</evidence>
<gene>
    <name evidence="10" type="ORF">Q9L42_007030</name>
</gene>
<protein>
    <submittedName>
        <fullName evidence="10">SLC13 family permease</fullName>
    </submittedName>
</protein>
<proteinExistence type="inferred from homology"/>
<dbReference type="GO" id="GO:0015105">
    <property type="term" value="F:arsenite transmembrane transporter activity"/>
    <property type="evidence" value="ECO:0007669"/>
    <property type="project" value="InterPro"/>
</dbReference>
<evidence type="ECO:0000256" key="1">
    <source>
        <dbReference type="ARBA" id="ARBA00004651"/>
    </source>
</evidence>
<feature type="transmembrane region" description="Helical" evidence="8">
    <location>
        <begin position="38"/>
        <end position="57"/>
    </location>
</feature>
<comment type="subcellular location">
    <subcellularLocation>
        <location evidence="1">Cell membrane</location>
        <topology evidence="1">Multi-pass membrane protein</topology>
    </subcellularLocation>
</comment>
<dbReference type="EMBL" id="CP157743">
    <property type="protein sequence ID" value="XBS21871.1"/>
    <property type="molecule type" value="Genomic_DNA"/>
</dbReference>
<feature type="transmembrane region" description="Helical" evidence="8">
    <location>
        <begin position="149"/>
        <end position="166"/>
    </location>
</feature>
<dbReference type="PANTHER" id="PTHR43568:SF1">
    <property type="entry name" value="P PROTEIN"/>
    <property type="match status" value="1"/>
</dbReference>
<keyword evidence="4" id="KW-1003">Cell membrane</keyword>
<feature type="transmembrane region" description="Helical" evidence="8">
    <location>
        <begin position="69"/>
        <end position="92"/>
    </location>
</feature>
<keyword evidence="6 8" id="KW-1133">Transmembrane helix</keyword>
<evidence type="ECO:0000256" key="4">
    <source>
        <dbReference type="ARBA" id="ARBA00022475"/>
    </source>
</evidence>
<keyword evidence="7 8" id="KW-0472">Membrane</keyword>
<keyword evidence="5 8" id="KW-0812">Transmembrane</keyword>
<dbReference type="PRINTS" id="PR00758">
    <property type="entry name" value="ARSENICPUMP"/>
</dbReference>
<dbReference type="GO" id="GO:0005886">
    <property type="term" value="C:plasma membrane"/>
    <property type="evidence" value="ECO:0007669"/>
    <property type="project" value="UniProtKB-SubCell"/>
</dbReference>
<evidence type="ECO:0000256" key="7">
    <source>
        <dbReference type="ARBA" id="ARBA00023136"/>
    </source>
</evidence>
<dbReference type="Pfam" id="PF03600">
    <property type="entry name" value="CitMHS"/>
    <property type="match status" value="1"/>
</dbReference>
<keyword evidence="11" id="KW-1185">Reference proteome</keyword>
<feature type="transmembrane region" description="Helical" evidence="8">
    <location>
        <begin position="284"/>
        <end position="303"/>
    </location>
</feature>
<dbReference type="Proteomes" id="UP001225378">
    <property type="component" value="Chromosome"/>
</dbReference>
<keyword evidence="3" id="KW-0813">Transport</keyword>
<feature type="transmembrane region" description="Helical" evidence="8">
    <location>
        <begin position="104"/>
        <end position="122"/>
    </location>
</feature>
<feature type="transmembrane region" description="Helical" evidence="8">
    <location>
        <begin position="422"/>
        <end position="442"/>
    </location>
</feature>
<dbReference type="InterPro" id="IPR004680">
    <property type="entry name" value="Cit_transptr-like_dom"/>
</dbReference>
<feature type="transmembrane region" description="Helical" evidence="8">
    <location>
        <begin position="323"/>
        <end position="341"/>
    </location>
</feature>
<dbReference type="KEGG" id="mech:Q9L42_007030"/>
<evidence type="ECO:0000256" key="5">
    <source>
        <dbReference type="ARBA" id="ARBA00022692"/>
    </source>
</evidence>
<reference evidence="10 11" key="1">
    <citation type="journal article" date="2024" name="Microbiology">
        <title>Methylomarinum rosea sp. nov., a novel halophilic methanotrophic bacterium from the hypersaline Lake Elton.</title>
        <authorList>
            <person name="Suleimanov R.Z."/>
            <person name="Oshkin I.Y."/>
            <person name="Danilova O.V."/>
            <person name="Suzina N.E."/>
            <person name="Dedysh S.N."/>
        </authorList>
    </citation>
    <scope>NUCLEOTIDE SEQUENCE [LARGE SCALE GENOMIC DNA]</scope>
    <source>
        <strain evidence="10 11">Ch1-1</strain>
    </source>
</reference>
<dbReference type="AlphaFoldDB" id="A0AAU7NXW3"/>
<feature type="transmembrane region" description="Helical" evidence="8">
    <location>
        <begin position="232"/>
        <end position="249"/>
    </location>
</feature>
<feature type="transmembrane region" description="Helical" evidence="8">
    <location>
        <begin position="255"/>
        <end position="272"/>
    </location>
</feature>
<dbReference type="PANTHER" id="PTHR43568">
    <property type="entry name" value="P PROTEIN"/>
    <property type="match status" value="1"/>
</dbReference>